<accession>Q4ZDL6</accession>
<evidence type="ECO:0000313" key="1">
    <source>
        <dbReference type="EMBL" id="AAX90905.1"/>
    </source>
</evidence>
<dbReference type="Proteomes" id="UP000000984">
    <property type="component" value="Genome"/>
</dbReference>
<keyword evidence="2" id="KW-1185">Reference proteome</keyword>
<reference evidence="1 2" key="1">
    <citation type="journal article" date="2005" name="Proc. Natl. Acad. Sci. U.S.A.">
        <title>The complete genomes and proteomes of 27 Staphylococcus aureus bacteriophages.</title>
        <authorList>
            <person name="Kwan T."/>
            <person name="Liu J."/>
            <person name="Dubow M."/>
            <person name="Gros P."/>
            <person name="Pelletier J."/>
        </authorList>
    </citation>
    <scope>NUCLEOTIDE SEQUENCE</scope>
</reference>
<evidence type="ECO:0000313" key="2">
    <source>
        <dbReference type="Proteomes" id="UP000000984"/>
    </source>
</evidence>
<protein>
    <submittedName>
        <fullName evidence="1">ORF157</fullName>
    </submittedName>
</protein>
<proteinExistence type="predicted"/>
<sequence>MIINCTFAQIFKCILSFVSACMPINIKIKRPQSNLFVFF</sequence>
<organism evidence="1 2">
    <name type="scientific">Staphylococcus phage 53</name>
    <dbReference type="NCBI Taxonomy" id="2908098"/>
    <lineage>
        <taxon>Viruses</taxon>
        <taxon>Duplodnaviria</taxon>
        <taxon>Heunggongvirae</taxon>
        <taxon>Uroviricota</taxon>
        <taxon>Caudoviricetes</taxon>
        <taxon>Azeredovirinae</taxon>
        <taxon>Dubowvirus</taxon>
        <taxon>Dubowvirus dv53</taxon>
    </lineage>
</organism>
<name>Q4ZDL6_9CAUD</name>
<dbReference type="EMBL" id="AY954952">
    <property type="protein sequence ID" value="AAX90905.1"/>
    <property type="molecule type" value="Genomic_DNA"/>
</dbReference>